<sequence length="386" mass="43418">MPSMLRVRNPRASLPTARARTADPPPEATDGPPKGKPRDPYFDNAKYLAIVLVAMGHVWAPLMPDSRAATALYMFVYAFHMPAFIMLAGYFSRSFTGKPAQIGRLISGVLVPYLIFVVGYTLFDRWVNNTDKPLFEPFSLLDPYYLTWFLIALFCWRLSAPLWRALRWPLPVSLAVAAIATVSPDLGNDFNIMRVLQFLPFFVLGMLLRREHFTWLVRRETRIAAAVIGPVALLFAYWVAPRMDYHWFYRSHSAQGLGFTWDYGVIMSLALFGCGLVLTGCFLAFVPGRHMWFTALGAGSIYGYLLHGFLIKGSRWWGWYDLDWVNTPAGYVAITLIGVAFVTLLCTTPVQKLFRWVVEPPLGWAFKKDDPASTATAPAAKVPAGK</sequence>
<dbReference type="STRING" id="1176198.SAMN05444716_10682"/>
<dbReference type="InterPro" id="IPR052734">
    <property type="entry name" value="Nod_factor_acetyltransferase"/>
</dbReference>
<feature type="transmembrane region" description="Helical" evidence="2">
    <location>
        <begin position="190"/>
        <end position="209"/>
    </location>
</feature>
<evidence type="ECO:0000313" key="5">
    <source>
        <dbReference type="Proteomes" id="UP000198873"/>
    </source>
</evidence>
<keyword evidence="2" id="KW-0472">Membrane</keyword>
<feature type="transmembrane region" description="Helical" evidence="2">
    <location>
        <begin position="143"/>
        <end position="159"/>
    </location>
</feature>
<evidence type="ECO:0000256" key="1">
    <source>
        <dbReference type="SAM" id="MobiDB-lite"/>
    </source>
</evidence>
<feature type="transmembrane region" description="Helical" evidence="2">
    <location>
        <begin position="260"/>
        <end position="285"/>
    </location>
</feature>
<reference evidence="5" key="1">
    <citation type="submission" date="2016-10" db="EMBL/GenBank/DDBJ databases">
        <authorList>
            <person name="Varghese N."/>
            <person name="Submissions S."/>
        </authorList>
    </citation>
    <scope>NUCLEOTIDE SEQUENCE [LARGE SCALE GENOMIC DNA]</scope>
    <source>
        <strain evidence="5">CGMCC 4.7047</strain>
    </source>
</reference>
<dbReference type="AlphaFoldDB" id="A0A1I6UQ84"/>
<dbReference type="InterPro" id="IPR002656">
    <property type="entry name" value="Acyl_transf_3_dom"/>
</dbReference>
<feature type="transmembrane region" description="Helical" evidence="2">
    <location>
        <begin position="292"/>
        <end position="311"/>
    </location>
</feature>
<feature type="transmembrane region" description="Helical" evidence="2">
    <location>
        <begin position="221"/>
        <end position="240"/>
    </location>
</feature>
<feature type="transmembrane region" description="Helical" evidence="2">
    <location>
        <begin position="68"/>
        <end position="90"/>
    </location>
</feature>
<dbReference type="PANTHER" id="PTHR37312">
    <property type="entry name" value="MEMBRANE-BOUND ACYLTRANSFERASE YKRP-RELATED"/>
    <property type="match status" value="1"/>
</dbReference>
<feature type="transmembrane region" description="Helical" evidence="2">
    <location>
        <begin position="102"/>
        <end position="123"/>
    </location>
</feature>
<accession>A0A1I6UQ84</accession>
<evidence type="ECO:0000256" key="2">
    <source>
        <dbReference type="SAM" id="Phobius"/>
    </source>
</evidence>
<dbReference type="Pfam" id="PF01757">
    <property type="entry name" value="Acyl_transf_3"/>
    <property type="match status" value="1"/>
</dbReference>
<keyword evidence="5" id="KW-1185">Reference proteome</keyword>
<feature type="domain" description="Acyltransferase 3" evidence="3">
    <location>
        <begin position="40"/>
        <end position="345"/>
    </location>
</feature>
<organism evidence="4 5">
    <name type="scientific">Streptomyces harbinensis</name>
    <dbReference type="NCBI Taxonomy" id="1176198"/>
    <lineage>
        <taxon>Bacteria</taxon>
        <taxon>Bacillati</taxon>
        <taxon>Actinomycetota</taxon>
        <taxon>Actinomycetes</taxon>
        <taxon>Kitasatosporales</taxon>
        <taxon>Streptomycetaceae</taxon>
        <taxon>Streptomyces</taxon>
    </lineage>
</organism>
<keyword evidence="2" id="KW-1133">Transmembrane helix</keyword>
<evidence type="ECO:0000259" key="3">
    <source>
        <dbReference type="Pfam" id="PF01757"/>
    </source>
</evidence>
<evidence type="ECO:0000313" key="4">
    <source>
        <dbReference type="EMBL" id="SFT03626.1"/>
    </source>
</evidence>
<dbReference type="GO" id="GO:0016747">
    <property type="term" value="F:acyltransferase activity, transferring groups other than amino-acyl groups"/>
    <property type="evidence" value="ECO:0007669"/>
    <property type="project" value="InterPro"/>
</dbReference>
<gene>
    <name evidence="4" type="ORF">SAMN05444716_10682</name>
</gene>
<dbReference type="Proteomes" id="UP000198873">
    <property type="component" value="Unassembled WGS sequence"/>
</dbReference>
<protein>
    <submittedName>
        <fullName evidence="4">Fucose 4-O-acetylase</fullName>
    </submittedName>
</protein>
<proteinExistence type="predicted"/>
<dbReference type="PANTHER" id="PTHR37312:SF1">
    <property type="entry name" value="MEMBRANE-BOUND ACYLTRANSFERASE YKRP-RELATED"/>
    <property type="match status" value="1"/>
</dbReference>
<feature type="region of interest" description="Disordered" evidence="1">
    <location>
        <begin position="1"/>
        <end position="39"/>
    </location>
</feature>
<feature type="transmembrane region" description="Helical" evidence="2">
    <location>
        <begin position="331"/>
        <end position="350"/>
    </location>
</feature>
<feature type="transmembrane region" description="Helical" evidence="2">
    <location>
        <begin position="166"/>
        <end position="184"/>
    </location>
</feature>
<dbReference type="EMBL" id="FPAB01000006">
    <property type="protein sequence ID" value="SFT03626.1"/>
    <property type="molecule type" value="Genomic_DNA"/>
</dbReference>
<keyword evidence="2" id="KW-0812">Transmembrane</keyword>
<name>A0A1I6UQ84_9ACTN</name>
<feature type="transmembrane region" description="Helical" evidence="2">
    <location>
        <begin position="44"/>
        <end position="62"/>
    </location>
</feature>